<evidence type="ECO:0000256" key="1">
    <source>
        <dbReference type="ARBA" id="ARBA00001974"/>
    </source>
</evidence>
<dbReference type="Pfam" id="PF01494">
    <property type="entry name" value="FAD_binding_3"/>
    <property type="match status" value="1"/>
</dbReference>
<dbReference type="RefSeq" id="WP_046002332.1">
    <property type="nucleotide sequence ID" value="NZ_CP015230.1"/>
</dbReference>
<accession>A0A1B1A2S7</accession>
<dbReference type="GO" id="GO:0071949">
    <property type="term" value="F:FAD binding"/>
    <property type="evidence" value="ECO:0007669"/>
    <property type="project" value="InterPro"/>
</dbReference>
<keyword evidence="3" id="KW-0274">FAD</keyword>
<dbReference type="GO" id="GO:0004497">
    <property type="term" value="F:monooxygenase activity"/>
    <property type="evidence" value="ECO:0007669"/>
    <property type="project" value="UniProtKB-KW"/>
</dbReference>
<evidence type="ECO:0000256" key="2">
    <source>
        <dbReference type="ARBA" id="ARBA00022630"/>
    </source>
</evidence>
<gene>
    <name evidence="8" type="ORF">K529_008920</name>
</gene>
<dbReference type="Proteomes" id="UP000013243">
    <property type="component" value="Chromosome"/>
</dbReference>
<protein>
    <submittedName>
        <fullName evidence="8">Monooxygenase</fullName>
    </submittedName>
</protein>
<dbReference type="InterPro" id="IPR050493">
    <property type="entry name" value="FAD-dep_Monooxygenase_BioMet"/>
</dbReference>
<evidence type="ECO:0000313" key="8">
    <source>
        <dbReference type="EMBL" id="ANP40883.1"/>
    </source>
</evidence>
<dbReference type="GeneID" id="28249950"/>
<keyword evidence="4" id="KW-0560">Oxidoreductase</keyword>
<keyword evidence="6" id="KW-0812">Transmembrane</keyword>
<keyword evidence="2" id="KW-0285">Flavoprotein</keyword>
<dbReference type="Gene3D" id="3.50.50.60">
    <property type="entry name" value="FAD/NAD(P)-binding domain"/>
    <property type="match status" value="1"/>
</dbReference>
<comment type="cofactor">
    <cofactor evidence="1">
        <name>FAD</name>
        <dbReference type="ChEBI" id="CHEBI:57692"/>
    </cofactor>
</comment>
<evidence type="ECO:0000256" key="6">
    <source>
        <dbReference type="SAM" id="Phobius"/>
    </source>
</evidence>
<evidence type="ECO:0000256" key="5">
    <source>
        <dbReference type="ARBA" id="ARBA00023033"/>
    </source>
</evidence>
<sequence>MDFKDIRITVIGAGIGGLAVAYLLQRFGAQVTVLEQAEEISEVGAGLQVTPNGVAVLQAMGLADDLAWCSQRARAVVLRHHREGREVLRLDLDQYAHDLRYYFVHRADLINLLADAVRRSGAQVRLLQKVNSVVPGARPTVQLANGAKCCADLVIGADGLHSRVRPTLNSSAAPKFTGQVAWRATVPNRFDLPAEAQVFMGPGRHLVAYPLKDGSLVNLVAAQERRQWAEESWSHGDDPENLQQAFAMFGGLAAELLADVRDVKLWGLFRHPVAQVWGRDGVALLGDAAHPTLPFMAQGANMALEDAYALADCLSAADDLEAGLEAYQTRRHARAAKVVEAANGNAWKYHLRAPLSWPAHQILRVAGALAPQKMVSQFDWIYRHDETAR</sequence>
<name>A0A1B1A2S7_9RHOB</name>
<dbReference type="InterPro" id="IPR002938">
    <property type="entry name" value="FAD-bd"/>
</dbReference>
<dbReference type="SUPFAM" id="SSF54373">
    <property type="entry name" value="FAD-linked reductases, C-terminal domain"/>
    <property type="match status" value="1"/>
</dbReference>
<dbReference type="EMBL" id="CP015230">
    <property type="protein sequence ID" value="ANP40883.1"/>
    <property type="molecule type" value="Genomic_DNA"/>
</dbReference>
<evidence type="ECO:0000256" key="3">
    <source>
        <dbReference type="ARBA" id="ARBA00022827"/>
    </source>
</evidence>
<dbReference type="OrthoDB" id="4230779at2"/>
<dbReference type="PRINTS" id="PR00420">
    <property type="entry name" value="RNGMNOXGNASE"/>
</dbReference>
<feature type="transmembrane region" description="Helical" evidence="6">
    <location>
        <begin position="6"/>
        <end position="24"/>
    </location>
</feature>
<proteinExistence type="predicted"/>
<evidence type="ECO:0000256" key="4">
    <source>
        <dbReference type="ARBA" id="ARBA00023002"/>
    </source>
</evidence>
<keyword evidence="6" id="KW-1133">Transmembrane helix</keyword>
<dbReference type="PANTHER" id="PTHR13789:SF318">
    <property type="entry name" value="GERANYLGERANYL DIPHOSPHATE REDUCTASE"/>
    <property type="match status" value="1"/>
</dbReference>
<evidence type="ECO:0000313" key="9">
    <source>
        <dbReference type="Proteomes" id="UP000013243"/>
    </source>
</evidence>
<feature type="domain" description="FAD-binding" evidence="7">
    <location>
        <begin position="7"/>
        <end position="341"/>
    </location>
</feature>
<dbReference type="PANTHER" id="PTHR13789">
    <property type="entry name" value="MONOOXYGENASE"/>
    <property type="match status" value="1"/>
</dbReference>
<keyword evidence="6" id="KW-0472">Membrane</keyword>
<organism evidence="8 9">
    <name type="scientific">Tritonibacter mobilis F1926</name>
    <dbReference type="NCBI Taxonomy" id="1265309"/>
    <lineage>
        <taxon>Bacteria</taxon>
        <taxon>Pseudomonadati</taxon>
        <taxon>Pseudomonadota</taxon>
        <taxon>Alphaproteobacteria</taxon>
        <taxon>Rhodobacterales</taxon>
        <taxon>Paracoccaceae</taxon>
        <taxon>Tritonibacter</taxon>
    </lineage>
</organism>
<evidence type="ECO:0000259" key="7">
    <source>
        <dbReference type="Pfam" id="PF01494"/>
    </source>
</evidence>
<keyword evidence="5 8" id="KW-0503">Monooxygenase</keyword>
<dbReference type="KEGG" id="rmb:K529_008920"/>
<dbReference type="InterPro" id="IPR036188">
    <property type="entry name" value="FAD/NAD-bd_sf"/>
</dbReference>
<reference evidence="8 9" key="1">
    <citation type="journal article" date="2016" name="ISME J.">
        <title>Global occurrence and heterogeneity of the Roseobacter-clade species Ruegeria mobilis.</title>
        <authorList>
            <person name="Sonnenschein E."/>
            <person name="Gram L."/>
        </authorList>
    </citation>
    <scope>NUCLEOTIDE SEQUENCE [LARGE SCALE GENOMIC DNA]</scope>
    <source>
        <strain evidence="8 9">F1926</strain>
    </source>
</reference>
<dbReference type="STRING" id="1265309.K529_008920"/>
<dbReference type="SUPFAM" id="SSF51905">
    <property type="entry name" value="FAD/NAD(P)-binding domain"/>
    <property type="match status" value="1"/>
</dbReference>
<dbReference type="AlphaFoldDB" id="A0A1B1A2S7"/>